<reference evidence="2 3" key="1">
    <citation type="submission" date="2018-07" db="EMBL/GenBank/DDBJ databases">
        <title>Genomic Encyclopedia of Type Strains, Phase III (KMG-III): the genomes of soil and plant-associated and newly described type strains.</title>
        <authorList>
            <person name="Whitman W."/>
        </authorList>
    </citation>
    <scope>NUCLEOTIDE SEQUENCE [LARGE SCALE GENOMIC DNA]</scope>
    <source>
        <strain evidence="2 3">CECT 7948</strain>
    </source>
</reference>
<gene>
    <name evidence="2" type="ORF">DFQ09_107210</name>
</gene>
<dbReference type="Pfam" id="PF12728">
    <property type="entry name" value="HTH_17"/>
    <property type="match status" value="1"/>
</dbReference>
<dbReference type="AlphaFoldDB" id="A0A3D9LMA6"/>
<dbReference type="InterPro" id="IPR041657">
    <property type="entry name" value="HTH_17"/>
</dbReference>
<dbReference type="EMBL" id="QREI01000007">
    <property type="protein sequence ID" value="REE08529.1"/>
    <property type="molecule type" value="Genomic_DNA"/>
</dbReference>
<protein>
    <submittedName>
        <fullName evidence="2">AlpA family transcriptional regulator</fullName>
    </submittedName>
</protein>
<comment type="caution">
    <text evidence="2">The sequence shown here is derived from an EMBL/GenBank/DDBJ whole genome shotgun (WGS) entry which is preliminary data.</text>
</comment>
<evidence type="ECO:0000313" key="3">
    <source>
        <dbReference type="Proteomes" id="UP000256919"/>
    </source>
</evidence>
<dbReference type="Proteomes" id="UP000256919">
    <property type="component" value="Unassembled WGS sequence"/>
</dbReference>
<organism evidence="2 3">
    <name type="scientific">Winogradskyella pacifica</name>
    <dbReference type="NCBI Taxonomy" id="664642"/>
    <lineage>
        <taxon>Bacteria</taxon>
        <taxon>Pseudomonadati</taxon>
        <taxon>Bacteroidota</taxon>
        <taxon>Flavobacteriia</taxon>
        <taxon>Flavobacteriales</taxon>
        <taxon>Flavobacteriaceae</taxon>
        <taxon>Winogradskyella</taxon>
    </lineage>
</organism>
<dbReference type="OrthoDB" id="597977at2"/>
<evidence type="ECO:0000313" key="2">
    <source>
        <dbReference type="EMBL" id="REE08529.1"/>
    </source>
</evidence>
<accession>A0A3D9LMA6</accession>
<keyword evidence="3" id="KW-1185">Reference proteome</keyword>
<dbReference type="RefSeq" id="WP_115811674.1">
    <property type="nucleotide sequence ID" value="NZ_QREI01000007.1"/>
</dbReference>
<feature type="domain" description="Helix-turn-helix" evidence="1">
    <location>
        <begin position="24"/>
        <end position="72"/>
    </location>
</feature>
<name>A0A3D9LMA6_9FLAO</name>
<evidence type="ECO:0000259" key="1">
    <source>
        <dbReference type="Pfam" id="PF12728"/>
    </source>
</evidence>
<sequence length="99" mass="11527">MNEQENVVELLQDIKGLLSHSKKVLNINDLVKYTGLSKSKIYKLSQLKLIPTGKNKHIRQLFFSKAEIDEWLLGEPNLSDEFLELQFNKQMLRNRKSGL</sequence>
<proteinExistence type="predicted"/>